<evidence type="ECO:0008006" key="3">
    <source>
        <dbReference type="Google" id="ProtNLM"/>
    </source>
</evidence>
<evidence type="ECO:0000313" key="2">
    <source>
        <dbReference type="Proteomes" id="UP000231516"/>
    </source>
</evidence>
<proteinExistence type="predicted"/>
<keyword evidence="2" id="KW-1185">Reference proteome</keyword>
<organism evidence="1 2">
    <name type="scientific">Paramylibacter kogurei</name>
    <dbReference type="NCBI Taxonomy" id="1889778"/>
    <lineage>
        <taxon>Bacteria</taxon>
        <taxon>Pseudomonadati</taxon>
        <taxon>Pseudomonadota</taxon>
        <taxon>Alphaproteobacteria</taxon>
        <taxon>Rhodobacterales</taxon>
        <taxon>Paracoccaceae</taxon>
        <taxon>Paramylibacter</taxon>
    </lineage>
</organism>
<gene>
    <name evidence="1" type="ORF">BFP76_12035</name>
</gene>
<protein>
    <recommendedName>
        <fullName evidence="3">Sulfotransferase domain-containing protein</fullName>
    </recommendedName>
</protein>
<dbReference type="Proteomes" id="UP000231516">
    <property type="component" value="Unassembled WGS sequence"/>
</dbReference>
<dbReference type="AlphaFoldDB" id="A0A2G5KAZ4"/>
<evidence type="ECO:0000313" key="1">
    <source>
        <dbReference type="EMBL" id="PIB26615.1"/>
    </source>
</evidence>
<comment type="caution">
    <text evidence="1">The sequence shown here is derived from an EMBL/GenBank/DDBJ whole genome shotgun (WGS) entry which is preliminary data.</text>
</comment>
<dbReference type="EMBL" id="MDGM01000003">
    <property type="protein sequence ID" value="PIB26615.1"/>
    <property type="molecule type" value="Genomic_DNA"/>
</dbReference>
<name>A0A2G5KAZ4_9RHOB</name>
<sequence length="313" mass="35792">MTTKGKFNVSTPDQIEVSFFLGAHRVALHYLNRCMLQNAELLAGENIVVPTAKAGASAVSQMIVNTNKGQPLSEAREEFIQKLAGDVENPKRLVVMTNSIAGSIRAPIVNAQAYAPLTSRCIRLREIFENDSLRIFFGIRNPAKFVISAYSEIARFEKSMPFQKYIERMDIDRFRWSSTFEKLFTAVPDVNFTVWKYEELHDISRRLIGEMTGFSEPEKLSIETRPINTGLSLEGGELLHEYLANSPDIADDDMNKIMHEYTENYPSSEMPRHHDVMTPERIQQLTYGYDDDWYYIQRMEGLNTITTPDNLAD</sequence>
<accession>A0A2G5KAZ4</accession>
<reference evidence="1 2" key="1">
    <citation type="submission" date="2016-08" db="EMBL/GenBank/DDBJ databases">
        <title>Draft genome of Amylibacter sp. strain 4G11.</title>
        <authorList>
            <person name="Wong S.-K."/>
            <person name="Hamasaki K."/>
            <person name="Yoshizawa S."/>
        </authorList>
    </citation>
    <scope>NUCLEOTIDE SEQUENCE [LARGE SCALE GENOMIC DNA]</scope>
    <source>
        <strain evidence="1 2">4G11</strain>
    </source>
</reference>